<protein>
    <recommendedName>
        <fullName evidence="4">Holin-X, holin superfamily III</fullName>
    </recommendedName>
</protein>
<organism evidence="2 3">
    <name type="scientific">Chelatococcus sambhunathii</name>
    <dbReference type="NCBI Taxonomy" id="363953"/>
    <lineage>
        <taxon>Bacteria</taxon>
        <taxon>Pseudomonadati</taxon>
        <taxon>Pseudomonadota</taxon>
        <taxon>Alphaproteobacteria</taxon>
        <taxon>Hyphomicrobiales</taxon>
        <taxon>Chelatococcaceae</taxon>
        <taxon>Chelatococcus</taxon>
    </lineage>
</organism>
<keyword evidence="1" id="KW-0472">Membrane</keyword>
<evidence type="ECO:0000256" key="1">
    <source>
        <dbReference type="SAM" id="Phobius"/>
    </source>
</evidence>
<keyword evidence="1" id="KW-0812">Transmembrane</keyword>
<dbReference type="EMBL" id="JADBEO010000013">
    <property type="protein sequence ID" value="MDR4306554.1"/>
    <property type="molecule type" value="Genomic_DNA"/>
</dbReference>
<proteinExistence type="predicted"/>
<comment type="caution">
    <text evidence="2">The sequence shown here is derived from an EMBL/GenBank/DDBJ whole genome shotgun (WGS) entry which is preliminary data.</text>
</comment>
<sequence length="163" mass="16701">MLRLLLQAGLGAATFNVGRKIAAFKRSMTYFVVAGVIALAGLGALTSALILYLEPRFGAAGAAGIVGGGLVVLAALVGWAGTWKPKPKRPTPIFERVRAEVGAAGAAVAASRRRAAARAAAVDETLAEDVPPPLPATPGQRRKKALNMVLIATLAGVVLGRRL</sequence>
<feature type="transmembrane region" description="Helical" evidence="1">
    <location>
        <begin position="59"/>
        <end position="80"/>
    </location>
</feature>
<name>A0ABU1DEL0_9HYPH</name>
<evidence type="ECO:0008006" key="4">
    <source>
        <dbReference type="Google" id="ProtNLM"/>
    </source>
</evidence>
<keyword evidence="1" id="KW-1133">Transmembrane helix</keyword>
<keyword evidence="3" id="KW-1185">Reference proteome</keyword>
<dbReference type="RefSeq" id="WP_309390531.1">
    <property type="nucleotide sequence ID" value="NZ_JADBEO010000013.1"/>
</dbReference>
<accession>A0ABU1DEL0</accession>
<dbReference type="Proteomes" id="UP001181622">
    <property type="component" value="Unassembled WGS sequence"/>
</dbReference>
<gene>
    <name evidence="2" type="ORF">IHQ68_07980</name>
</gene>
<evidence type="ECO:0000313" key="3">
    <source>
        <dbReference type="Proteomes" id="UP001181622"/>
    </source>
</evidence>
<evidence type="ECO:0000313" key="2">
    <source>
        <dbReference type="EMBL" id="MDR4306554.1"/>
    </source>
</evidence>
<feature type="transmembrane region" description="Helical" evidence="1">
    <location>
        <begin position="29"/>
        <end position="53"/>
    </location>
</feature>
<reference evidence="2" key="1">
    <citation type="submission" date="2020-10" db="EMBL/GenBank/DDBJ databases">
        <authorList>
            <person name="Abbas A."/>
            <person name="Razzaq R."/>
            <person name="Waqas M."/>
            <person name="Abbas N."/>
            <person name="Nielsen T.K."/>
            <person name="Hansen L.H."/>
            <person name="Hussain S."/>
            <person name="Shahid M."/>
        </authorList>
    </citation>
    <scope>NUCLEOTIDE SEQUENCE</scope>
    <source>
        <strain evidence="2">S14</strain>
    </source>
</reference>